<feature type="signal peptide" evidence="15">
    <location>
        <begin position="1"/>
        <end position="18"/>
    </location>
</feature>
<keyword evidence="8" id="KW-0813">Transport</keyword>
<dbReference type="PROSITE" id="PS50003">
    <property type="entry name" value="PH_DOMAIN"/>
    <property type="match status" value="1"/>
</dbReference>
<evidence type="ECO:0000256" key="5">
    <source>
        <dbReference type="ARBA" id="ARBA00004555"/>
    </source>
</evidence>
<dbReference type="PROSITE" id="PS50848">
    <property type="entry name" value="START"/>
    <property type="match status" value="1"/>
</dbReference>
<evidence type="ECO:0000256" key="13">
    <source>
        <dbReference type="ARBA" id="ARBA00023055"/>
    </source>
</evidence>
<keyword evidence="9" id="KW-0963">Cytoplasm</keyword>
<name>A0AAW2AKZ2_CULAL</name>
<dbReference type="InterPro" id="IPR051849">
    <property type="entry name" value="GAG-degrading_sulfatase"/>
</dbReference>
<dbReference type="InterPro" id="IPR000917">
    <property type="entry name" value="Sulfatase_N"/>
</dbReference>
<evidence type="ECO:0000259" key="16">
    <source>
        <dbReference type="PROSITE" id="PS50003"/>
    </source>
</evidence>
<comment type="cofactor">
    <cofactor evidence="2">
        <name>Ca(2+)</name>
        <dbReference type="ChEBI" id="CHEBI:29108"/>
    </cofactor>
</comment>
<accession>A0AAW2AKZ2</accession>
<dbReference type="Proteomes" id="UP001479290">
    <property type="component" value="Unassembled WGS sequence"/>
</dbReference>
<dbReference type="GO" id="GO:0005783">
    <property type="term" value="C:endoplasmic reticulum"/>
    <property type="evidence" value="ECO:0007669"/>
    <property type="project" value="UniProtKB-SubCell"/>
</dbReference>
<dbReference type="Pfam" id="PF00884">
    <property type="entry name" value="Sulfatase"/>
    <property type="match status" value="1"/>
</dbReference>
<dbReference type="InterPro" id="IPR041952">
    <property type="entry name" value="STARD11_START"/>
</dbReference>
<dbReference type="GO" id="GO:0005794">
    <property type="term" value="C:Golgi apparatus"/>
    <property type="evidence" value="ECO:0007669"/>
    <property type="project" value="UniProtKB-SubCell"/>
</dbReference>
<evidence type="ECO:0000256" key="10">
    <source>
        <dbReference type="ARBA" id="ARBA00022824"/>
    </source>
</evidence>
<keyword evidence="13" id="KW-0445">Lipid transport</keyword>
<evidence type="ECO:0000313" key="18">
    <source>
        <dbReference type="EMBL" id="KAK9974375.1"/>
    </source>
</evidence>
<evidence type="ECO:0000256" key="6">
    <source>
        <dbReference type="ARBA" id="ARBA00008779"/>
    </source>
</evidence>
<dbReference type="InterPro" id="IPR023393">
    <property type="entry name" value="START-like_dom_sf"/>
</dbReference>
<evidence type="ECO:0000256" key="2">
    <source>
        <dbReference type="ARBA" id="ARBA00001913"/>
    </source>
</evidence>
<sequence>MLIFRVLLVFIFHMNAHCMYPNWTSHDRPNIVMLMSDAFDGRLTFHPGNKVVQLPYINYMREMGAVFLNSYTNSPICCPSRAAMWSGQFVHLTQAWNNYKCLDPNATTWMDVLGKNGYHTHSMGKLDYTSGDHSVSNRVEAWTRDVPFLLRQEGRPGTDLVGDTSTKRVMTKDWNITDAAVQWIRHTAASLAQPFALYLGLNLPHPYRTDSLGPTAGGSTFRTSPYWLNKVSYDQVSVPKWLRFEDMHPVDFYSTFTKNCSDHFTEEEIRNIRAFYYAMCAETDSMLGEVIAVLRDTGLLNRTVVLFTSDHGDLAMEHRQFYKMSMFEGSSHVPLLIMGPGVKSGFEISLPVSLVDIYPSVLDLAGVPQPGGLSGHSLIPLVSEDLDKQIRRILDYPSVSQSVHRYNKQQFLEWKKSLGESYSQAIANLRWHIDWQKDAKSYERDIEEWLLGSSGSDEDLDPESELLDELGGKLSKWTNYIHGWQDRWIALKGNILSYYRSADEKEFGCRGSICLSKAVITPHEFDECRFDISVNDSIWYLRAEHPLLRQQWIDTIELHKAESGYGSESSLRRHGSLLSLTSAASGLSTTSASSFKKGYSLREKLAEMETFRDILCRQVDTLQRYFDNCADTDSKDELHRDKVSDDDEDFPTLRPDGDYLLNNNNSSKEKLFPVDSLKASTGIDFKGEAITFKATTAGILSTLSHCIDILVKGEESWQRRLDKEIDRRRRAEDAYKAALTELKKKPHYGGPDYEEGPNSLINEEEFFDAVEAALDKHDQIEEQSQAERSRASRQISLTPDTYSSISTQKYLTKPRSQTSSLSSSVDLISASDDVHRFSAQVEEMVHSHMTYSLQDVGGDANWQLVIEEGDMKVYRREVEENGIVLDPLKATHSVRGVTGHEVCHYFWDTTYRNDWETTVENFQVVETLSDKAVIIHQTHKRVWPASQRDVLYVSAIRKIHSTNDNDTETCLVCNFSVDHDGYPPSARCIRAKINVAMICQTIISPPEGDKEITRDNILCKITYVANVNPGGWAPASVLRAVAKREYPKFLKRFTSYVQEKTSGEDILY</sequence>
<evidence type="ECO:0000256" key="12">
    <source>
        <dbReference type="ARBA" id="ARBA00023054"/>
    </source>
</evidence>
<keyword evidence="12" id="KW-0175">Coiled coil</keyword>
<dbReference type="SMART" id="SM00233">
    <property type="entry name" value="PH"/>
    <property type="match status" value="1"/>
</dbReference>
<evidence type="ECO:0000313" key="19">
    <source>
        <dbReference type="Proteomes" id="UP001479290"/>
    </source>
</evidence>
<dbReference type="Pfam" id="PF01852">
    <property type="entry name" value="START"/>
    <property type="match status" value="1"/>
</dbReference>
<feature type="domain" description="START" evidence="17">
    <location>
        <begin position="859"/>
        <end position="1062"/>
    </location>
</feature>
<keyword evidence="11" id="KW-0333">Golgi apparatus</keyword>
<evidence type="ECO:0000256" key="4">
    <source>
        <dbReference type="ARBA" id="ARBA00004496"/>
    </source>
</evidence>
<dbReference type="InterPro" id="IPR011993">
    <property type="entry name" value="PH-like_dom_sf"/>
</dbReference>
<dbReference type="CDD" id="cd08872">
    <property type="entry name" value="START_STARD11-like"/>
    <property type="match status" value="1"/>
</dbReference>
<evidence type="ECO:0000259" key="17">
    <source>
        <dbReference type="PROSITE" id="PS50848"/>
    </source>
</evidence>
<dbReference type="SMART" id="SM00234">
    <property type="entry name" value="START"/>
    <property type="match status" value="1"/>
</dbReference>
<organism evidence="18 19">
    <name type="scientific">Culter alburnus</name>
    <name type="common">Topmouth culter</name>
    <dbReference type="NCBI Taxonomy" id="194366"/>
    <lineage>
        <taxon>Eukaryota</taxon>
        <taxon>Metazoa</taxon>
        <taxon>Chordata</taxon>
        <taxon>Craniata</taxon>
        <taxon>Vertebrata</taxon>
        <taxon>Euteleostomi</taxon>
        <taxon>Actinopterygii</taxon>
        <taxon>Neopterygii</taxon>
        <taxon>Teleostei</taxon>
        <taxon>Ostariophysi</taxon>
        <taxon>Cypriniformes</taxon>
        <taxon>Xenocyprididae</taxon>
        <taxon>Xenocypridinae</taxon>
        <taxon>Culter</taxon>
    </lineage>
</organism>
<dbReference type="GO" id="GO:0015024">
    <property type="term" value="F:glucuronate-2-sulfatase activity"/>
    <property type="evidence" value="ECO:0007669"/>
    <property type="project" value="TreeGrafter"/>
</dbReference>
<dbReference type="PANTHER" id="PTHR46615">
    <property type="entry name" value="ARYLSULFATASE K"/>
    <property type="match status" value="1"/>
</dbReference>
<protein>
    <recommendedName>
        <fullName evidence="7">Ceramide transfer protein</fullName>
    </recommendedName>
    <alternativeName>
        <fullName evidence="14">Collagen type IV alpha-3-binding protein</fullName>
    </alternativeName>
</protein>
<proteinExistence type="inferred from homology"/>
<dbReference type="Pfam" id="PF00169">
    <property type="entry name" value="PH"/>
    <property type="match status" value="1"/>
</dbReference>
<feature type="chain" id="PRO_5043991030" description="Ceramide transfer protein" evidence="15">
    <location>
        <begin position="19"/>
        <end position="1068"/>
    </location>
</feature>
<dbReference type="GO" id="GO:0035621">
    <property type="term" value="P:ER to Golgi ceramide transport"/>
    <property type="evidence" value="ECO:0007669"/>
    <property type="project" value="UniProtKB-ARBA"/>
</dbReference>
<evidence type="ECO:0000256" key="7">
    <source>
        <dbReference type="ARBA" id="ARBA00021440"/>
    </source>
</evidence>
<dbReference type="FunFam" id="2.30.29.30:FF:000104">
    <property type="entry name" value="collagen type IV alpha-3-binding protein-like isoform X2"/>
    <property type="match status" value="1"/>
</dbReference>
<keyword evidence="19" id="KW-1185">Reference proteome</keyword>
<evidence type="ECO:0000256" key="9">
    <source>
        <dbReference type="ARBA" id="ARBA00022490"/>
    </source>
</evidence>
<dbReference type="GO" id="GO:0008289">
    <property type="term" value="F:lipid binding"/>
    <property type="evidence" value="ECO:0007669"/>
    <property type="project" value="InterPro"/>
</dbReference>
<dbReference type="CDD" id="cd13283">
    <property type="entry name" value="PH_GPBP"/>
    <property type="match status" value="1"/>
</dbReference>
<dbReference type="SUPFAM" id="SSF55961">
    <property type="entry name" value="Bet v1-like"/>
    <property type="match status" value="1"/>
</dbReference>
<evidence type="ECO:0000256" key="14">
    <source>
        <dbReference type="ARBA" id="ARBA00031527"/>
    </source>
</evidence>
<dbReference type="InterPro" id="IPR017850">
    <property type="entry name" value="Alkaline_phosphatase_core_sf"/>
</dbReference>
<comment type="caution">
    <text evidence="18">The sequence shown here is derived from an EMBL/GenBank/DDBJ whole genome shotgun (WGS) entry which is preliminary data.</text>
</comment>
<dbReference type="InterPro" id="IPR001849">
    <property type="entry name" value="PH_domain"/>
</dbReference>
<comment type="similarity">
    <text evidence="6">Belongs to the sulfatase family.</text>
</comment>
<comment type="subcellular location">
    <subcellularLocation>
        <location evidence="4">Cytoplasm</location>
    </subcellularLocation>
    <subcellularLocation>
        <location evidence="3">Endoplasmic reticulum</location>
    </subcellularLocation>
    <subcellularLocation>
        <location evidence="5">Golgi apparatus</location>
    </subcellularLocation>
</comment>
<feature type="domain" description="PH" evidence="16">
    <location>
        <begin position="467"/>
        <end position="561"/>
    </location>
</feature>
<evidence type="ECO:0000256" key="3">
    <source>
        <dbReference type="ARBA" id="ARBA00004240"/>
    </source>
</evidence>
<dbReference type="Gene3D" id="3.30.530.20">
    <property type="match status" value="1"/>
</dbReference>
<dbReference type="EMBL" id="JAWDJR010000005">
    <property type="protein sequence ID" value="KAK9974375.1"/>
    <property type="molecule type" value="Genomic_DNA"/>
</dbReference>
<dbReference type="FunFam" id="3.30.530.20:FF:000003">
    <property type="entry name" value="Collagen type IV alpha-3-binding protein-like protein"/>
    <property type="match status" value="1"/>
</dbReference>
<evidence type="ECO:0000256" key="8">
    <source>
        <dbReference type="ARBA" id="ARBA00022448"/>
    </source>
</evidence>
<dbReference type="Gene3D" id="3.40.720.10">
    <property type="entry name" value="Alkaline Phosphatase, subunit A"/>
    <property type="match status" value="1"/>
</dbReference>
<reference evidence="18 19" key="1">
    <citation type="submission" date="2024-05" db="EMBL/GenBank/DDBJ databases">
        <title>A high-quality chromosomal-level genome assembly of Topmouth culter (Culter alburnus).</title>
        <authorList>
            <person name="Zhao H."/>
        </authorList>
    </citation>
    <scope>NUCLEOTIDE SEQUENCE [LARGE SCALE GENOMIC DNA]</scope>
    <source>
        <strain evidence="18">CATC2023</strain>
        <tissue evidence="18">Muscle</tissue>
    </source>
</reference>
<evidence type="ECO:0000256" key="11">
    <source>
        <dbReference type="ARBA" id="ARBA00023034"/>
    </source>
</evidence>
<evidence type="ECO:0000256" key="15">
    <source>
        <dbReference type="SAM" id="SignalP"/>
    </source>
</evidence>
<evidence type="ECO:0000256" key="1">
    <source>
        <dbReference type="ARBA" id="ARBA00000074"/>
    </source>
</evidence>
<dbReference type="AlphaFoldDB" id="A0AAW2AKZ2"/>
<dbReference type="GO" id="GO:0004065">
    <property type="term" value="F:arylsulfatase activity"/>
    <property type="evidence" value="ECO:0007669"/>
    <property type="project" value="TreeGrafter"/>
</dbReference>
<dbReference type="PANTHER" id="PTHR46615:SF1">
    <property type="entry name" value="ARYLSULFATASE K"/>
    <property type="match status" value="1"/>
</dbReference>
<dbReference type="Gene3D" id="2.30.29.30">
    <property type="entry name" value="Pleckstrin-homology domain (PH domain)/Phosphotyrosine-binding domain (PTB)"/>
    <property type="match status" value="1"/>
</dbReference>
<dbReference type="InterPro" id="IPR002913">
    <property type="entry name" value="START_lipid-bd_dom"/>
</dbReference>
<keyword evidence="15" id="KW-0732">Signal</keyword>
<comment type="catalytic activity">
    <reaction evidence="1">
        <text>N-hexadecanoylsphing-4-enine(in) = N-hexadecanoylsphing-4-enine(out)</text>
        <dbReference type="Rhea" id="RHEA:45720"/>
        <dbReference type="ChEBI" id="CHEBI:72959"/>
    </reaction>
</comment>
<keyword evidence="10" id="KW-0256">Endoplasmic reticulum</keyword>
<dbReference type="SUPFAM" id="SSF50729">
    <property type="entry name" value="PH domain-like"/>
    <property type="match status" value="1"/>
</dbReference>
<dbReference type="SUPFAM" id="SSF53649">
    <property type="entry name" value="Alkaline phosphatase-like"/>
    <property type="match status" value="1"/>
</dbReference>
<gene>
    <name evidence="18" type="ORF">ABG768_022476</name>
</gene>